<name>A0ABU0IM53_9CAUL</name>
<dbReference type="EMBL" id="JAUSVS010000001">
    <property type="protein sequence ID" value="MDQ0463107.1"/>
    <property type="molecule type" value="Genomic_DNA"/>
</dbReference>
<dbReference type="Proteomes" id="UP001228905">
    <property type="component" value="Unassembled WGS sequence"/>
</dbReference>
<accession>A0ABU0IM53</accession>
<gene>
    <name evidence="1" type="ORF">QO010_000855</name>
</gene>
<proteinExistence type="predicted"/>
<protein>
    <recommendedName>
        <fullName evidence="3">CBM-cenC domain-containing protein</fullName>
    </recommendedName>
</protein>
<reference evidence="1 2" key="1">
    <citation type="submission" date="2023-07" db="EMBL/GenBank/DDBJ databases">
        <title>Genomic Encyclopedia of Type Strains, Phase IV (KMG-IV): sequencing the most valuable type-strain genomes for metagenomic binning, comparative biology and taxonomic classification.</title>
        <authorList>
            <person name="Goeker M."/>
        </authorList>
    </citation>
    <scope>NUCLEOTIDE SEQUENCE [LARGE SCALE GENOMIC DNA]</scope>
    <source>
        <strain evidence="1 2">DSM 18695</strain>
    </source>
</reference>
<sequence>MSQRGSKSLWLLAGLAVGALVLAAAILSQIPAALLSRQADGGDSQARDLARLGAERLRAADVRLAEVEGLAKAALNKAPVESRGASLLAQVRFRQGRRNDGDALMRVATQLSHRDDDADRWAYVQALETRRYPEAFTHLDALLRRQTSARKPLVRTIFPYLGDPAALKPLLARLARGPSWRVAFFELLTDEAPDPSAAFPILAALKSSDHPPTRGEQSQLLRRLVAGGRYEQAYLSWTLLMTPEELARQGNLQDGGFDGWTSTPPFGWNFDSEQGGGGAIAKLGAGKGSALHVTYDGGRDQWLVRQLLVLPPGDYRLTGRFRTRAGGRTEWRIVCQGPAPVVTQVPIGDSGDQWRSFSASFTVPAAGCPGQSLVLQGLPARLDVPIEAWFDDIAVVNAHAG</sequence>
<evidence type="ECO:0008006" key="3">
    <source>
        <dbReference type="Google" id="ProtNLM"/>
    </source>
</evidence>
<evidence type="ECO:0000313" key="2">
    <source>
        <dbReference type="Proteomes" id="UP001228905"/>
    </source>
</evidence>
<dbReference type="Gene3D" id="2.60.120.260">
    <property type="entry name" value="Galactose-binding domain-like"/>
    <property type="match status" value="1"/>
</dbReference>
<keyword evidence="2" id="KW-1185">Reference proteome</keyword>
<dbReference type="RefSeq" id="WP_307346431.1">
    <property type="nucleotide sequence ID" value="NZ_JAUSVS010000001.1"/>
</dbReference>
<evidence type="ECO:0000313" key="1">
    <source>
        <dbReference type="EMBL" id="MDQ0463107.1"/>
    </source>
</evidence>
<comment type="caution">
    <text evidence="1">The sequence shown here is derived from an EMBL/GenBank/DDBJ whole genome shotgun (WGS) entry which is preliminary data.</text>
</comment>
<organism evidence="1 2">
    <name type="scientific">Caulobacter ginsengisoli</name>
    <dbReference type="NCBI Taxonomy" id="400775"/>
    <lineage>
        <taxon>Bacteria</taxon>
        <taxon>Pseudomonadati</taxon>
        <taxon>Pseudomonadota</taxon>
        <taxon>Alphaproteobacteria</taxon>
        <taxon>Caulobacterales</taxon>
        <taxon>Caulobacteraceae</taxon>
        <taxon>Caulobacter</taxon>
    </lineage>
</organism>